<accession>A0AAV7FM20</accession>
<reference evidence="2 3" key="1">
    <citation type="journal article" date="2021" name="Hortic Res">
        <title>Chromosome-scale assembly of the Dendrobium chrysotoxum genome enhances the understanding of orchid evolution.</title>
        <authorList>
            <person name="Zhang Y."/>
            <person name="Zhang G.Q."/>
            <person name="Zhang D."/>
            <person name="Liu X.D."/>
            <person name="Xu X.Y."/>
            <person name="Sun W.H."/>
            <person name="Yu X."/>
            <person name="Zhu X."/>
            <person name="Wang Z.W."/>
            <person name="Zhao X."/>
            <person name="Zhong W.Y."/>
            <person name="Chen H."/>
            <person name="Yin W.L."/>
            <person name="Huang T."/>
            <person name="Niu S.C."/>
            <person name="Liu Z.J."/>
        </authorList>
    </citation>
    <scope>NUCLEOTIDE SEQUENCE [LARGE SCALE GENOMIC DNA]</scope>
    <source>
        <strain evidence="2">Lindl</strain>
    </source>
</reference>
<dbReference type="PANTHER" id="PTHR34466">
    <property type="entry name" value="OS11G0129800 PROTEIN"/>
    <property type="match status" value="1"/>
</dbReference>
<sequence>MHHISCIRKIQYMSRPVSFLQSDKRKEVLLAKLEVEQQRNQELSKIVKILPPGQKSACMARTRSCRSKDKLSMSKHLMDEAEKHIDEFLSNIEDADISSFDGGRSDTSSTIGGNSKCRDHVTYNTIEEIHENLVSPTASPVESEGLPLLAKTNQA</sequence>
<dbReference type="AlphaFoldDB" id="A0AAV7FM20"/>
<dbReference type="EMBL" id="JAGFBR010000753">
    <property type="protein sequence ID" value="KAH0436142.1"/>
    <property type="molecule type" value="Genomic_DNA"/>
</dbReference>
<comment type="caution">
    <text evidence="2">The sequence shown here is derived from an EMBL/GenBank/DDBJ whole genome shotgun (WGS) entry which is preliminary data.</text>
</comment>
<gene>
    <name evidence="2" type="ORF">IEQ34_026462</name>
</gene>
<proteinExistence type="predicted"/>
<feature type="region of interest" description="Disordered" evidence="1">
    <location>
        <begin position="134"/>
        <end position="155"/>
    </location>
</feature>
<dbReference type="PANTHER" id="PTHR34466:SF1">
    <property type="entry name" value="OS06G0609800 PROTEIN"/>
    <property type="match status" value="1"/>
</dbReference>
<evidence type="ECO:0000313" key="2">
    <source>
        <dbReference type="EMBL" id="KAH0436142.1"/>
    </source>
</evidence>
<evidence type="ECO:0000313" key="3">
    <source>
        <dbReference type="Proteomes" id="UP000775213"/>
    </source>
</evidence>
<organism evidence="2 3">
    <name type="scientific">Dendrobium chrysotoxum</name>
    <name type="common">Orchid</name>
    <dbReference type="NCBI Taxonomy" id="161865"/>
    <lineage>
        <taxon>Eukaryota</taxon>
        <taxon>Viridiplantae</taxon>
        <taxon>Streptophyta</taxon>
        <taxon>Embryophyta</taxon>
        <taxon>Tracheophyta</taxon>
        <taxon>Spermatophyta</taxon>
        <taxon>Magnoliopsida</taxon>
        <taxon>Liliopsida</taxon>
        <taxon>Asparagales</taxon>
        <taxon>Orchidaceae</taxon>
        <taxon>Epidendroideae</taxon>
        <taxon>Malaxideae</taxon>
        <taxon>Dendrobiinae</taxon>
        <taxon>Dendrobium</taxon>
    </lineage>
</organism>
<keyword evidence="3" id="KW-1185">Reference proteome</keyword>
<name>A0AAV7FM20_DENCH</name>
<evidence type="ECO:0000256" key="1">
    <source>
        <dbReference type="SAM" id="MobiDB-lite"/>
    </source>
</evidence>
<dbReference type="Proteomes" id="UP000775213">
    <property type="component" value="Unassembled WGS sequence"/>
</dbReference>
<protein>
    <submittedName>
        <fullName evidence="2">Uncharacterized protein</fullName>
    </submittedName>
</protein>